<dbReference type="InterPro" id="IPR029044">
    <property type="entry name" value="Nucleotide-diphossugar_trans"/>
</dbReference>
<feature type="region of interest" description="Disordered" evidence="1">
    <location>
        <begin position="261"/>
        <end position="280"/>
    </location>
</feature>
<feature type="transmembrane region" description="Helical" evidence="2">
    <location>
        <begin position="20"/>
        <end position="41"/>
    </location>
</feature>
<protein>
    <recommendedName>
        <fullName evidence="3">Glycosyltransferase 2-like domain-containing protein</fullName>
    </recommendedName>
</protein>
<accession>A0ABP0S641</accession>
<gene>
    <name evidence="4" type="ORF">CCMP2556_LOCUS50272</name>
</gene>
<evidence type="ECO:0000313" key="4">
    <source>
        <dbReference type="EMBL" id="CAK9107781.1"/>
    </source>
</evidence>
<dbReference type="CDD" id="cd00761">
    <property type="entry name" value="Glyco_tranf_GTA_type"/>
    <property type="match status" value="1"/>
</dbReference>
<organism evidence="4 5">
    <name type="scientific">Durusdinium trenchii</name>
    <dbReference type="NCBI Taxonomy" id="1381693"/>
    <lineage>
        <taxon>Eukaryota</taxon>
        <taxon>Sar</taxon>
        <taxon>Alveolata</taxon>
        <taxon>Dinophyceae</taxon>
        <taxon>Suessiales</taxon>
        <taxon>Symbiodiniaceae</taxon>
        <taxon>Durusdinium</taxon>
    </lineage>
</organism>
<keyword evidence="2" id="KW-0472">Membrane</keyword>
<dbReference type="Pfam" id="PF00535">
    <property type="entry name" value="Glycos_transf_2"/>
    <property type="match status" value="1"/>
</dbReference>
<dbReference type="Proteomes" id="UP001642484">
    <property type="component" value="Unassembled WGS sequence"/>
</dbReference>
<evidence type="ECO:0000256" key="1">
    <source>
        <dbReference type="SAM" id="MobiDB-lite"/>
    </source>
</evidence>
<keyword evidence="5" id="KW-1185">Reference proteome</keyword>
<feature type="domain" description="Glycosyltransferase 2-like" evidence="3">
    <location>
        <begin position="347"/>
        <end position="417"/>
    </location>
</feature>
<keyword evidence="2" id="KW-0812">Transmembrane</keyword>
<name>A0ABP0S641_9DINO</name>
<evidence type="ECO:0000259" key="3">
    <source>
        <dbReference type="Pfam" id="PF00535"/>
    </source>
</evidence>
<evidence type="ECO:0000256" key="2">
    <source>
        <dbReference type="SAM" id="Phobius"/>
    </source>
</evidence>
<dbReference type="Gene3D" id="3.90.550.10">
    <property type="entry name" value="Spore Coat Polysaccharide Biosynthesis Protein SpsA, Chain A"/>
    <property type="match status" value="1"/>
</dbReference>
<reference evidence="4 5" key="1">
    <citation type="submission" date="2024-02" db="EMBL/GenBank/DDBJ databases">
        <authorList>
            <person name="Chen Y."/>
            <person name="Shah S."/>
            <person name="Dougan E. K."/>
            <person name="Thang M."/>
            <person name="Chan C."/>
        </authorList>
    </citation>
    <scope>NUCLEOTIDE SEQUENCE [LARGE SCALE GENOMIC DNA]</scope>
</reference>
<keyword evidence="2" id="KW-1133">Transmembrane helix</keyword>
<dbReference type="InterPro" id="IPR001173">
    <property type="entry name" value="Glyco_trans_2-like"/>
</dbReference>
<proteinExistence type="predicted"/>
<dbReference type="SUPFAM" id="SSF53448">
    <property type="entry name" value="Nucleotide-diphospho-sugar transferases"/>
    <property type="match status" value="1"/>
</dbReference>
<sequence>MVGQRLQKYIAGWGLEPQDVPTVITTFLGAKYVTLCVFVGLGARFQPLRRLFPRAARTPINNAWTQVKSWASGEARREAERRSKWGGWYSWASDHYWQLSDRLQTSLDQNRIWTILASKTGAKPGQLVLGVAEGTILCKLTFPIWGPLELLVIMNLWRRRRAPVASDLYEEYTKAAVSGTLTDGALSANDLSGALELSAPTFQEPGHGASDRLRHQSVLMVPMWPHGRHQGHEMDAKTLNSRLLVGAKWSTLSNAFSKMDADGNHQPPKNPTNSQRFGGAFGTPEHLNYLDPSVSFSEQTHQTAASMTKCPGRPTTNAGTAVERELQKLGVGVAKPSQELVVVETYDSTVEQPSSFFQDLKDDRLVHVALAHDLNVGLKRNISVLMASGEYCVNFDDDDFYADGYVERMVGELQLRGLGALKLSAWHNYFESTGRCGYSTPHTWKEDEERDNNVFGYGFSYVYRRELALAYPYPHLDFGEDAPFMLKLRDGCRVGLMEDLEGVCLHLVHRHSSTMDPEVSRILPQEELEDLEVADSQAFQHFISSRRSWWCCDV</sequence>
<evidence type="ECO:0000313" key="5">
    <source>
        <dbReference type="Proteomes" id="UP001642484"/>
    </source>
</evidence>
<comment type="caution">
    <text evidence="4">The sequence shown here is derived from an EMBL/GenBank/DDBJ whole genome shotgun (WGS) entry which is preliminary data.</text>
</comment>
<dbReference type="EMBL" id="CAXAMN010027028">
    <property type="protein sequence ID" value="CAK9107781.1"/>
    <property type="molecule type" value="Genomic_DNA"/>
</dbReference>